<dbReference type="GO" id="GO:0006355">
    <property type="term" value="P:regulation of DNA-templated transcription"/>
    <property type="evidence" value="ECO:0007669"/>
    <property type="project" value="UniProtKB-UniRule"/>
</dbReference>
<evidence type="ECO:0000256" key="3">
    <source>
        <dbReference type="ARBA" id="ARBA00022562"/>
    </source>
</evidence>
<dbReference type="GO" id="GO:0030430">
    <property type="term" value="C:host cell cytoplasm"/>
    <property type="evidence" value="ECO:0007669"/>
    <property type="project" value="UniProtKB-SubCell"/>
</dbReference>
<evidence type="ECO:0000256" key="6">
    <source>
        <dbReference type="ARBA" id="ARBA00022723"/>
    </source>
</evidence>
<evidence type="ECO:0000256" key="15">
    <source>
        <dbReference type="ARBA" id="ARBA00023323"/>
    </source>
</evidence>
<evidence type="ECO:0000256" key="14">
    <source>
        <dbReference type="ARBA" id="ARBA00023280"/>
    </source>
</evidence>
<keyword evidence="7 16" id="KW-0863">Zinc-finger</keyword>
<organism evidence="18">
    <name type="scientific">Human papillomavirus type 213</name>
    <dbReference type="NCBI Taxonomy" id="2060137"/>
    <lineage>
        <taxon>Viruses</taxon>
        <taxon>Monodnaviria</taxon>
        <taxon>Shotokuvirae</taxon>
        <taxon>Cossaviricota</taxon>
        <taxon>Papovaviricetes</taxon>
        <taxon>Zurhausenvirales</taxon>
        <taxon>Papillomaviridae</taxon>
    </lineage>
</organism>
<dbReference type="Gene3D" id="3.30.240.40">
    <property type="entry name" value="E6 early regulatory protein"/>
    <property type="match status" value="2"/>
</dbReference>
<comment type="caution">
    <text evidence="16">Lacks conserved residue(s) required for the propagation of feature annotation.</text>
</comment>
<evidence type="ECO:0000256" key="2">
    <source>
        <dbReference type="ARBA" id="ARBA00022518"/>
    </source>
</evidence>
<evidence type="ECO:0000256" key="11">
    <source>
        <dbReference type="ARBA" id="ARBA00023159"/>
    </source>
</evidence>
<keyword evidence="9 16" id="KW-0805">Transcription regulation</keyword>
<dbReference type="InterPro" id="IPR038575">
    <property type="entry name" value="E6_sf"/>
</dbReference>
<dbReference type="Pfam" id="PF00518">
    <property type="entry name" value="E6"/>
    <property type="match status" value="1"/>
</dbReference>
<sequence>MAERTPTRLHDLCTRTGCTLFTLRVPCIFCKFILSVQDLAAFTTKNLSLIEKNNVIYACCIACLKHCAKYERENFGQCIVNAEYIDVIAGKPLLDLLIRCLYCYNILDAAEKIDCRARQQGIVLVRGHWRSGCGQCCALRNEGQ</sequence>
<dbReference type="GO" id="GO:0006351">
    <property type="term" value="P:DNA-templated transcription"/>
    <property type="evidence" value="ECO:0007669"/>
    <property type="project" value="UniProtKB-UniRule"/>
</dbReference>
<feature type="zinc finger region" evidence="16">
    <location>
        <begin position="27"/>
        <end position="63"/>
    </location>
</feature>
<dbReference type="GO" id="GO:0042025">
    <property type="term" value="C:host cell nucleus"/>
    <property type="evidence" value="ECO:0007669"/>
    <property type="project" value="UniProtKB-SubCell"/>
</dbReference>
<dbReference type="SUPFAM" id="SSF161229">
    <property type="entry name" value="E6 C-terminal domain-like"/>
    <property type="match status" value="2"/>
</dbReference>
<protein>
    <recommendedName>
        <fullName evidence="16 17">Protein E6</fullName>
    </recommendedName>
</protein>
<keyword evidence="10 16" id="KW-0238">DNA-binding</keyword>
<keyword evidence="13 16" id="KW-1035">Host cytoplasm</keyword>
<evidence type="ECO:0000313" key="18">
    <source>
        <dbReference type="EMBL" id="AUB51261.1"/>
    </source>
</evidence>
<keyword evidence="11 16" id="KW-0010">Activator</keyword>
<keyword evidence="6 16" id="KW-0479">Metal-binding</keyword>
<accession>A0A2H4V8D6</accession>
<comment type="subcellular location">
    <subcellularLocation>
        <location evidence="16 17">Host cytoplasm</location>
    </subcellularLocation>
    <subcellularLocation>
        <location evidence="16 17">Host nucleus</location>
    </subcellularLocation>
</comment>
<evidence type="ECO:0000256" key="7">
    <source>
        <dbReference type="ARBA" id="ARBA00022771"/>
    </source>
</evidence>
<dbReference type="GO" id="GO:0039502">
    <property type="term" value="P:symbiont-mediated suppression of host type I interferon-mediated signaling pathway"/>
    <property type="evidence" value="ECO:0007669"/>
    <property type="project" value="UniProtKB-UniRule"/>
</dbReference>
<evidence type="ECO:0000256" key="8">
    <source>
        <dbReference type="ARBA" id="ARBA00022833"/>
    </source>
</evidence>
<dbReference type="HAMAP" id="MF_04006">
    <property type="entry name" value="HPV_E6"/>
    <property type="match status" value="1"/>
</dbReference>
<name>A0A2H4V8D6_9PAPI</name>
<feature type="zinc finger region" evidence="16">
    <location>
        <begin position="100"/>
        <end position="136"/>
    </location>
</feature>
<evidence type="ECO:0000256" key="9">
    <source>
        <dbReference type="ARBA" id="ARBA00023015"/>
    </source>
</evidence>
<dbReference type="InterPro" id="IPR001334">
    <property type="entry name" value="E6"/>
</dbReference>
<evidence type="ECO:0000256" key="5">
    <source>
        <dbReference type="ARBA" id="ARBA00022632"/>
    </source>
</evidence>
<gene>
    <name evidence="16 18" type="primary">E6</name>
</gene>
<keyword evidence="15 16" id="KW-1119">Modulation of host cell apoptosis by virus</keyword>
<evidence type="ECO:0000256" key="17">
    <source>
        <dbReference type="RuleBase" id="RU363123"/>
    </source>
</evidence>
<proteinExistence type="inferred from homology"/>
<reference evidence="18" key="1">
    <citation type="submission" date="2017-07" db="EMBL/GenBank/DDBJ databases">
        <title>Characterisation of Six Novel Gammapapillomavirus Types Isolated From Penile Swabs.</title>
        <authorList>
            <person name="Murahwa A.T."/>
            <person name="Mbulawa Z.Z.A."/>
            <person name="Williamson A.-L."/>
            <person name="Meiring T.L."/>
        </authorList>
    </citation>
    <scope>NUCLEOTIDE SEQUENCE</scope>
    <source>
        <strain evidence="18">CT04_15</strain>
    </source>
</reference>
<keyword evidence="8 16" id="KW-0862">Zinc</keyword>
<evidence type="ECO:0000256" key="13">
    <source>
        <dbReference type="ARBA" id="ARBA00023200"/>
    </source>
</evidence>
<evidence type="ECO:0000256" key="12">
    <source>
        <dbReference type="ARBA" id="ARBA00023163"/>
    </source>
</evidence>
<comment type="similarity">
    <text evidence="1 16 17">Belongs to the papillomaviridae E6 protein family.</text>
</comment>
<evidence type="ECO:0000256" key="1">
    <source>
        <dbReference type="ARBA" id="ARBA00006346"/>
    </source>
</evidence>
<keyword evidence="12 16" id="KW-0804">Transcription</keyword>
<keyword evidence="5 16" id="KW-1090">Inhibition of host innate immune response by virus</keyword>
<dbReference type="GO" id="GO:0008270">
    <property type="term" value="F:zinc ion binding"/>
    <property type="evidence" value="ECO:0007669"/>
    <property type="project" value="UniProtKB-KW"/>
</dbReference>
<keyword evidence="14 16" id="KW-0899">Viral immunoevasion</keyword>
<keyword evidence="4 16" id="KW-0945">Host-virus interaction</keyword>
<evidence type="ECO:0000256" key="10">
    <source>
        <dbReference type="ARBA" id="ARBA00023125"/>
    </source>
</evidence>
<dbReference type="GO" id="GO:0052150">
    <property type="term" value="P:symbiont-mediated perturbation of host apoptosis"/>
    <property type="evidence" value="ECO:0007669"/>
    <property type="project" value="UniProtKB-KW"/>
</dbReference>
<keyword evidence="3 16" id="KW-1048">Host nucleus</keyword>
<evidence type="ECO:0000256" key="4">
    <source>
        <dbReference type="ARBA" id="ARBA00022581"/>
    </source>
</evidence>
<keyword evidence="2 16" id="KW-0244">Early protein</keyword>
<comment type="function">
    <text evidence="16">Plays a major role in the induction and maintenance of cellular transformation. E6 associates with host UBE3A/E6-AP ubiquitin-protein ligase and modulates its activity. Protects host keratinocytes from apoptosis by mediating the degradation of host BAK1. May also inhibit host immune response.</text>
</comment>
<dbReference type="GO" id="GO:0039648">
    <property type="term" value="P:symbiont-mediated perturbation of host ubiquitin-like protein modification"/>
    <property type="evidence" value="ECO:0007669"/>
    <property type="project" value="UniProtKB-UniRule"/>
</dbReference>
<comment type="subunit">
    <text evidence="16">Forms homodimers. Interacts with ubiquitin-protein ligase UBE3A/E6-AP; this interaction stimulates UBE3A ubiquitin activity. Interacts with host BAK1.</text>
</comment>
<dbReference type="GO" id="GO:0052170">
    <property type="term" value="P:symbiont-mediated suppression of host innate immune response"/>
    <property type="evidence" value="ECO:0007669"/>
    <property type="project" value="UniProtKB-KW"/>
</dbReference>
<dbReference type="GO" id="GO:0003677">
    <property type="term" value="F:DNA binding"/>
    <property type="evidence" value="ECO:0007669"/>
    <property type="project" value="UniProtKB-UniRule"/>
</dbReference>
<dbReference type="EMBL" id="MF509818">
    <property type="protein sequence ID" value="AUB51261.1"/>
    <property type="molecule type" value="Genomic_DNA"/>
</dbReference>
<evidence type="ECO:0000256" key="16">
    <source>
        <dbReference type="HAMAP-Rule" id="MF_04006"/>
    </source>
</evidence>